<dbReference type="OrthoDB" id="1553639at2759"/>
<accession>A0A9Q1GRG4</accession>
<dbReference type="Proteomes" id="UP001153076">
    <property type="component" value="Unassembled WGS sequence"/>
</dbReference>
<dbReference type="AlphaFoldDB" id="A0A9Q1GRG4"/>
<sequence length="174" mass="19632">MKELGSIARFIQEQGAPSSFLDQAAVKELCLPRKESRSCSEVSAARPSNKLPSAGEGSAVLHVSPIKKLQGREIKESKGKTSILRFLQRFEPSSLLDHEQNNVLQRNCTPSSPEWNSQRRESWNYNIDKIDPTIIDELPPDIQEELRVWMRPTKQPHSSKRSITSYFSPMKGAG</sequence>
<protein>
    <submittedName>
        <fullName evidence="2">Uncharacterized protein</fullName>
    </submittedName>
</protein>
<reference evidence="2" key="1">
    <citation type="submission" date="2022-04" db="EMBL/GenBank/DDBJ databases">
        <title>Carnegiea gigantea Genome sequencing and assembly v2.</title>
        <authorList>
            <person name="Copetti D."/>
            <person name="Sanderson M.J."/>
            <person name="Burquez A."/>
            <person name="Wojciechowski M.F."/>
        </authorList>
    </citation>
    <scope>NUCLEOTIDE SEQUENCE</scope>
    <source>
        <strain evidence="2">SGP5-SGP5p</strain>
        <tissue evidence="2">Aerial part</tissue>
    </source>
</reference>
<name>A0A9Q1GRG4_9CARY</name>
<feature type="region of interest" description="Disordered" evidence="1">
    <location>
        <begin position="35"/>
        <end position="57"/>
    </location>
</feature>
<evidence type="ECO:0000313" key="2">
    <source>
        <dbReference type="EMBL" id="KAJ8426277.1"/>
    </source>
</evidence>
<organism evidence="2 3">
    <name type="scientific">Carnegiea gigantea</name>
    <dbReference type="NCBI Taxonomy" id="171969"/>
    <lineage>
        <taxon>Eukaryota</taxon>
        <taxon>Viridiplantae</taxon>
        <taxon>Streptophyta</taxon>
        <taxon>Embryophyta</taxon>
        <taxon>Tracheophyta</taxon>
        <taxon>Spermatophyta</taxon>
        <taxon>Magnoliopsida</taxon>
        <taxon>eudicotyledons</taxon>
        <taxon>Gunneridae</taxon>
        <taxon>Pentapetalae</taxon>
        <taxon>Caryophyllales</taxon>
        <taxon>Cactineae</taxon>
        <taxon>Cactaceae</taxon>
        <taxon>Cactoideae</taxon>
        <taxon>Echinocereeae</taxon>
        <taxon>Carnegiea</taxon>
    </lineage>
</organism>
<keyword evidence="3" id="KW-1185">Reference proteome</keyword>
<dbReference type="EMBL" id="JAKOGI010001319">
    <property type="protein sequence ID" value="KAJ8426277.1"/>
    <property type="molecule type" value="Genomic_DNA"/>
</dbReference>
<comment type="caution">
    <text evidence="2">The sequence shown here is derived from an EMBL/GenBank/DDBJ whole genome shotgun (WGS) entry which is preliminary data.</text>
</comment>
<evidence type="ECO:0000256" key="1">
    <source>
        <dbReference type="SAM" id="MobiDB-lite"/>
    </source>
</evidence>
<evidence type="ECO:0000313" key="3">
    <source>
        <dbReference type="Proteomes" id="UP001153076"/>
    </source>
</evidence>
<feature type="region of interest" description="Disordered" evidence="1">
    <location>
        <begin position="151"/>
        <end position="174"/>
    </location>
</feature>
<proteinExistence type="predicted"/>
<gene>
    <name evidence="2" type="ORF">Cgig2_021592</name>
</gene>